<dbReference type="SUPFAM" id="SSF46906">
    <property type="entry name" value="Ribosomal protein L11, C-terminal domain"/>
    <property type="match status" value="1"/>
</dbReference>
<dbReference type="InterPro" id="IPR006519">
    <property type="entry name" value="Ribosomal_uL11_bac-typ"/>
</dbReference>
<dbReference type="Gene3D" id="3.30.1550.10">
    <property type="entry name" value="Ribosomal protein L11/L12, N-terminal domain"/>
    <property type="match status" value="1"/>
</dbReference>
<dbReference type="GO" id="GO:0070180">
    <property type="term" value="F:large ribosomal subunit rRNA binding"/>
    <property type="evidence" value="ECO:0007669"/>
    <property type="project" value="TreeGrafter"/>
</dbReference>
<accession>D8PK09</accession>
<dbReference type="RefSeq" id="XP_003036816.1">
    <property type="nucleotide sequence ID" value="XM_003036770.1"/>
</dbReference>
<dbReference type="OrthoDB" id="1091498at2759"/>
<evidence type="ECO:0000256" key="2">
    <source>
        <dbReference type="ARBA" id="ARBA00022980"/>
    </source>
</evidence>
<name>D8PK09_SCHCM</name>
<dbReference type="STRING" id="578458.D8PK09"/>
<dbReference type="HOGENOM" id="CLU_074237_1_0_1"/>
<dbReference type="FunFam" id="1.10.10.250:FF:000003">
    <property type="entry name" value="Mitochondrial ribosomal protein L11"/>
    <property type="match status" value="1"/>
</dbReference>
<evidence type="ECO:0000256" key="1">
    <source>
        <dbReference type="ARBA" id="ARBA00010537"/>
    </source>
</evidence>
<protein>
    <recommendedName>
        <fullName evidence="4">Large ribosomal subunit protein uL11m</fullName>
    </recommendedName>
</protein>
<dbReference type="CDD" id="cd00349">
    <property type="entry name" value="Ribosomal_L11"/>
    <property type="match status" value="1"/>
</dbReference>
<dbReference type="InterPro" id="IPR020784">
    <property type="entry name" value="Ribosomal_uL11_N"/>
</dbReference>
<dbReference type="eggNOG" id="KOG3257">
    <property type="taxonomic scope" value="Eukaryota"/>
</dbReference>
<dbReference type="Pfam" id="PF03946">
    <property type="entry name" value="Ribosomal_L11_N"/>
    <property type="match status" value="1"/>
</dbReference>
<evidence type="ECO:0000259" key="7">
    <source>
        <dbReference type="Pfam" id="PF03946"/>
    </source>
</evidence>
<evidence type="ECO:0000313" key="9">
    <source>
        <dbReference type="Proteomes" id="UP000007431"/>
    </source>
</evidence>
<dbReference type="Proteomes" id="UP000007431">
    <property type="component" value="Unassembled WGS sequence"/>
</dbReference>
<dbReference type="GO" id="GO:0003735">
    <property type="term" value="F:structural constituent of ribosome"/>
    <property type="evidence" value="ECO:0007669"/>
    <property type="project" value="InterPro"/>
</dbReference>
<dbReference type="VEuPathDB" id="FungiDB:SCHCODRAFT_02623646"/>
<gene>
    <name evidence="8" type="ORF">SCHCODRAFT_83928</name>
</gene>
<dbReference type="EMBL" id="GL377302">
    <property type="protein sequence ID" value="EFJ01914.1"/>
    <property type="molecule type" value="Genomic_DNA"/>
</dbReference>
<dbReference type="GO" id="GO:0006412">
    <property type="term" value="P:translation"/>
    <property type="evidence" value="ECO:0007669"/>
    <property type="project" value="InterPro"/>
</dbReference>
<feature type="domain" description="Large ribosomal subunit protein uL11 C-terminal" evidence="6">
    <location>
        <begin position="76"/>
        <end position="145"/>
    </location>
</feature>
<dbReference type="HAMAP" id="MF_00736">
    <property type="entry name" value="Ribosomal_uL11"/>
    <property type="match status" value="1"/>
</dbReference>
<dbReference type="AlphaFoldDB" id="D8PK09"/>
<dbReference type="Pfam" id="PF00298">
    <property type="entry name" value="Ribosomal_L11"/>
    <property type="match status" value="1"/>
</dbReference>
<evidence type="ECO:0000313" key="8">
    <source>
        <dbReference type="EMBL" id="EFJ01914.1"/>
    </source>
</evidence>
<dbReference type="SMART" id="SM00649">
    <property type="entry name" value="RL11"/>
    <property type="match status" value="1"/>
</dbReference>
<reference evidence="8 9" key="1">
    <citation type="journal article" date="2010" name="Nat. Biotechnol.">
        <title>Genome sequence of the model mushroom Schizophyllum commune.</title>
        <authorList>
            <person name="Ohm R.A."/>
            <person name="de Jong J.F."/>
            <person name="Lugones L.G."/>
            <person name="Aerts A."/>
            <person name="Kothe E."/>
            <person name="Stajich J.E."/>
            <person name="de Vries R.P."/>
            <person name="Record E."/>
            <person name="Levasseur A."/>
            <person name="Baker S.E."/>
            <person name="Bartholomew K.A."/>
            <person name="Coutinho P.M."/>
            <person name="Erdmann S."/>
            <person name="Fowler T.J."/>
            <person name="Gathman A.C."/>
            <person name="Lombard V."/>
            <person name="Henrissat B."/>
            <person name="Knabe N."/>
            <person name="Kuees U."/>
            <person name="Lilly W.W."/>
            <person name="Lindquist E."/>
            <person name="Lucas S."/>
            <person name="Magnuson J.K."/>
            <person name="Piumi F."/>
            <person name="Raudaskoski M."/>
            <person name="Salamov A."/>
            <person name="Schmutz J."/>
            <person name="Schwarze F.W.M.R."/>
            <person name="vanKuyk P.A."/>
            <person name="Horton J.S."/>
            <person name="Grigoriev I.V."/>
            <person name="Woesten H.A.B."/>
        </authorList>
    </citation>
    <scope>NUCLEOTIDE SEQUENCE [LARGE SCALE GENOMIC DNA]</scope>
    <source>
        <strain evidence="9">H4-8 / FGSC 9210</strain>
    </source>
</reference>
<evidence type="ECO:0000256" key="5">
    <source>
        <dbReference type="RuleBase" id="RU003978"/>
    </source>
</evidence>
<dbReference type="KEGG" id="scm:SCHCO_02623646"/>
<comment type="similarity">
    <text evidence="1 5">Belongs to the universal ribosomal protein uL11 family.</text>
</comment>
<keyword evidence="2 5" id="KW-0689">Ribosomal protein</keyword>
<dbReference type="SUPFAM" id="SSF54747">
    <property type="entry name" value="Ribosomal L11/L12e N-terminal domain"/>
    <property type="match status" value="1"/>
</dbReference>
<evidence type="ECO:0000259" key="6">
    <source>
        <dbReference type="Pfam" id="PF00298"/>
    </source>
</evidence>
<dbReference type="InterPro" id="IPR000911">
    <property type="entry name" value="Ribosomal_uL11"/>
</dbReference>
<dbReference type="FunCoup" id="D8PK09">
    <property type="interactions" value="233"/>
</dbReference>
<organism evidence="9">
    <name type="scientific">Schizophyllum commune (strain H4-8 / FGSC 9210)</name>
    <name type="common">Split gill fungus</name>
    <dbReference type="NCBI Taxonomy" id="578458"/>
    <lineage>
        <taxon>Eukaryota</taxon>
        <taxon>Fungi</taxon>
        <taxon>Dikarya</taxon>
        <taxon>Basidiomycota</taxon>
        <taxon>Agaricomycotina</taxon>
        <taxon>Agaricomycetes</taxon>
        <taxon>Agaricomycetidae</taxon>
        <taxon>Agaricales</taxon>
        <taxon>Schizophyllaceae</taxon>
        <taxon>Schizophyllum</taxon>
    </lineage>
</organism>
<dbReference type="InterPro" id="IPR036796">
    <property type="entry name" value="Ribosomal_uL11_N_sf"/>
</dbReference>
<keyword evidence="3 5" id="KW-0687">Ribonucleoprotein</keyword>
<keyword evidence="9" id="KW-1185">Reference proteome</keyword>
<sequence>MSKALQARSQMIRLVVGAGKAAPTPPVGPALGAKGVKSMDFCKEFNARTAHFEVGVPVPTVVNVNPDRTFTFTTNTPHVSYFIKKTTGIDKGTGRPGHDILATMSLKHVYEIAKIKATDEHMRHLSLESIARMVVGSARSCGVQVVP</sequence>
<evidence type="ECO:0000256" key="4">
    <source>
        <dbReference type="ARBA" id="ARBA00040104"/>
    </source>
</evidence>
<dbReference type="GeneID" id="9589191"/>
<dbReference type="InterPro" id="IPR020783">
    <property type="entry name" value="Ribosomal_uL11_C"/>
</dbReference>
<proteinExistence type="inferred from homology"/>
<dbReference type="InterPro" id="IPR036769">
    <property type="entry name" value="Ribosomal_uL11_C_sf"/>
</dbReference>
<dbReference type="PANTHER" id="PTHR11661">
    <property type="entry name" value="60S RIBOSOMAL PROTEIN L12"/>
    <property type="match status" value="1"/>
</dbReference>
<dbReference type="GO" id="GO:0005762">
    <property type="term" value="C:mitochondrial large ribosomal subunit"/>
    <property type="evidence" value="ECO:0007669"/>
    <property type="project" value="TreeGrafter"/>
</dbReference>
<dbReference type="PANTHER" id="PTHR11661:SF1">
    <property type="entry name" value="LARGE RIBOSOMAL SUBUNIT PROTEIN UL11M"/>
    <property type="match status" value="1"/>
</dbReference>
<dbReference type="FunFam" id="3.30.1550.10:FF:000004">
    <property type="entry name" value="Mitochondrial 54S ribosomal protein YmL19"/>
    <property type="match status" value="1"/>
</dbReference>
<dbReference type="NCBIfam" id="TIGR01632">
    <property type="entry name" value="L11_bact"/>
    <property type="match status" value="1"/>
</dbReference>
<dbReference type="InParanoid" id="D8PK09"/>
<feature type="domain" description="Large ribosomal subunit protein uL11 N-terminal" evidence="7">
    <location>
        <begin position="12"/>
        <end position="70"/>
    </location>
</feature>
<evidence type="ECO:0000256" key="3">
    <source>
        <dbReference type="ARBA" id="ARBA00023274"/>
    </source>
</evidence>
<dbReference type="Gene3D" id="1.10.10.250">
    <property type="entry name" value="Ribosomal protein L11, C-terminal domain"/>
    <property type="match status" value="1"/>
</dbReference>
<dbReference type="OMA" id="CKQFNAK"/>